<dbReference type="RefSeq" id="WP_380838081.1">
    <property type="nucleotide sequence ID" value="NZ_JBHSFP010000002.1"/>
</dbReference>
<name>A0ABV9CA66_9ACTN</name>
<dbReference type="EMBL" id="JBHSFP010000002">
    <property type="protein sequence ID" value="MFC4529991.1"/>
    <property type="molecule type" value="Genomic_DNA"/>
</dbReference>
<feature type="region of interest" description="Disordered" evidence="1">
    <location>
        <begin position="63"/>
        <end position="97"/>
    </location>
</feature>
<dbReference type="Proteomes" id="UP001596004">
    <property type="component" value="Unassembled WGS sequence"/>
</dbReference>
<reference evidence="3" key="1">
    <citation type="journal article" date="2019" name="Int. J. Syst. Evol. Microbiol.">
        <title>The Global Catalogue of Microorganisms (GCM) 10K type strain sequencing project: providing services to taxonomists for standard genome sequencing and annotation.</title>
        <authorList>
            <consortium name="The Broad Institute Genomics Platform"/>
            <consortium name="The Broad Institute Genome Sequencing Center for Infectious Disease"/>
            <person name="Wu L."/>
            <person name="Ma J."/>
        </authorList>
    </citation>
    <scope>NUCLEOTIDE SEQUENCE [LARGE SCALE GENOMIC DNA]</scope>
    <source>
        <strain evidence="3">CGMCC 4.7132</strain>
    </source>
</reference>
<feature type="compositionally biased region" description="Basic and acidic residues" evidence="1">
    <location>
        <begin position="63"/>
        <end position="76"/>
    </location>
</feature>
<evidence type="ECO:0000313" key="3">
    <source>
        <dbReference type="Proteomes" id="UP001596004"/>
    </source>
</evidence>
<evidence type="ECO:0000256" key="1">
    <source>
        <dbReference type="SAM" id="MobiDB-lite"/>
    </source>
</evidence>
<dbReference type="CDD" id="cd06577">
    <property type="entry name" value="PASTA_pknB"/>
    <property type="match status" value="1"/>
</dbReference>
<evidence type="ECO:0000313" key="2">
    <source>
        <dbReference type="EMBL" id="MFC4529991.1"/>
    </source>
</evidence>
<sequence>MIVPDFRGQQALNAWLAGHDAGVLLQGPDPDSPHPVMNGVVVAQEPRPGTRVARWEPVTVWIRHDPDDGSGVREPSDPVPPLRALKAERGDLPESNG</sequence>
<dbReference type="InterPro" id="IPR005543">
    <property type="entry name" value="PASTA_dom"/>
</dbReference>
<proteinExistence type="predicted"/>
<protein>
    <submittedName>
        <fullName evidence="2">PASTA domain-containing protein</fullName>
    </submittedName>
</protein>
<organism evidence="2 3">
    <name type="scientific">Sphaerisporangium dianthi</name>
    <dbReference type="NCBI Taxonomy" id="1436120"/>
    <lineage>
        <taxon>Bacteria</taxon>
        <taxon>Bacillati</taxon>
        <taxon>Actinomycetota</taxon>
        <taxon>Actinomycetes</taxon>
        <taxon>Streptosporangiales</taxon>
        <taxon>Streptosporangiaceae</taxon>
        <taxon>Sphaerisporangium</taxon>
    </lineage>
</organism>
<dbReference type="Gene3D" id="3.30.10.20">
    <property type="match status" value="1"/>
</dbReference>
<keyword evidence="3" id="KW-1185">Reference proteome</keyword>
<accession>A0ABV9CA66</accession>
<feature type="compositionally biased region" description="Basic and acidic residues" evidence="1">
    <location>
        <begin position="85"/>
        <end position="97"/>
    </location>
</feature>
<comment type="caution">
    <text evidence="2">The sequence shown here is derived from an EMBL/GenBank/DDBJ whole genome shotgun (WGS) entry which is preliminary data.</text>
</comment>
<gene>
    <name evidence="2" type="ORF">ACFO60_04375</name>
</gene>